<reference evidence="2 3" key="1">
    <citation type="journal article" date="2010" name="Stand. Genomic Sci.">
        <title>Complete genome sequence of Planctomyces limnophilus type strain (Mu 290).</title>
        <authorList>
            <person name="Labutti K."/>
            <person name="Sikorski J."/>
            <person name="Schneider S."/>
            <person name="Nolan M."/>
            <person name="Lucas S."/>
            <person name="Glavina Del Rio T."/>
            <person name="Tice H."/>
            <person name="Cheng J.F."/>
            <person name="Goodwin L."/>
            <person name="Pitluck S."/>
            <person name="Liolios K."/>
            <person name="Ivanova N."/>
            <person name="Mavromatis K."/>
            <person name="Mikhailova N."/>
            <person name="Pati A."/>
            <person name="Chen A."/>
            <person name="Palaniappan K."/>
            <person name="Land M."/>
            <person name="Hauser L."/>
            <person name="Chang Y.J."/>
            <person name="Jeffries C.D."/>
            <person name="Tindall B.J."/>
            <person name="Rohde M."/>
            <person name="Goker M."/>
            <person name="Woyke T."/>
            <person name="Bristow J."/>
            <person name="Eisen J.A."/>
            <person name="Markowitz V."/>
            <person name="Hugenholtz P."/>
            <person name="Kyrpides N.C."/>
            <person name="Klenk H.P."/>
            <person name="Lapidus A."/>
        </authorList>
    </citation>
    <scope>NUCLEOTIDE SEQUENCE [LARGE SCALE GENOMIC DNA]</scope>
    <source>
        <strain evidence="3">ATCC 43296 / DSM 3776 / IFAM 1008 / 290</strain>
    </source>
</reference>
<dbReference type="RefSeq" id="WP_013112396.1">
    <property type="nucleotide sequence ID" value="NC_014148.1"/>
</dbReference>
<dbReference type="AlphaFoldDB" id="D5SZ64"/>
<feature type="compositionally biased region" description="Basic and acidic residues" evidence="1">
    <location>
        <begin position="170"/>
        <end position="182"/>
    </location>
</feature>
<dbReference type="PROSITE" id="PS51257">
    <property type="entry name" value="PROKAR_LIPOPROTEIN"/>
    <property type="match status" value="1"/>
</dbReference>
<dbReference type="OrthoDB" id="9829092at2"/>
<evidence type="ECO:0000313" key="3">
    <source>
        <dbReference type="Proteomes" id="UP000002220"/>
    </source>
</evidence>
<gene>
    <name evidence="2" type="ordered locus">Plim_4155</name>
</gene>
<dbReference type="EMBL" id="CP001744">
    <property type="protein sequence ID" value="ADG69965.1"/>
    <property type="molecule type" value="Genomic_DNA"/>
</dbReference>
<name>D5SZ64_PLAL2</name>
<organism evidence="2 3">
    <name type="scientific">Planctopirus limnophila (strain ATCC 43296 / DSM 3776 / IFAM 1008 / Mu 290)</name>
    <name type="common">Planctomyces limnophilus</name>
    <dbReference type="NCBI Taxonomy" id="521674"/>
    <lineage>
        <taxon>Bacteria</taxon>
        <taxon>Pseudomonadati</taxon>
        <taxon>Planctomycetota</taxon>
        <taxon>Planctomycetia</taxon>
        <taxon>Planctomycetales</taxon>
        <taxon>Planctomycetaceae</taxon>
        <taxon>Planctopirus</taxon>
    </lineage>
</organism>
<protein>
    <submittedName>
        <fullName evidence="2">Uncharacterized protein</fullName>
    </submittedName>
</protein>
<dbReference type="Proteomes" id="UP000002220">
    <property type="component" value="Chromosome"/>
</dbReference>
<sequence>MCSLWKYVLGTMITGFTLFMGCPDAEAQLFRVGYGNASNRYYGNQYYGNGWNGGYRQQAVYGYGSGYNQPGWSGYRYQNGYTYGPNTYDRGRRGRYYRPQVQYSCVAYQQPVAACQTIGVVMAGYTTQVAACCVPQPSCCTTTSTAAVVSAIPGQASEPTLATLPADDSQTVRRDDEQVSDR</sequence>
<accession>D5SZ64</accession>
<dbReference type="KEGG" id="plm:Plim_4155"/>
<keyword evidence="3" id="KW-1185">Reference proteome</keyword>
<evidence type="ECO:0000313" key="2">
    <source>
        <dbReference type="EMBL" id="ADG69965.1"/>
    </source>
</evidence>
<evidence type="ECO:0000256" key="1">
    <source>
        <dbReference type="SAM" id="MobiDB-lite"/>
    </source>
</evidence>
<feature type="region of interest" description="Disordered" evidence="1">
    <location>
        <begin position="159"/>
        <end position="182"/>
    </location>
</feature>
<proteinExistence type="predicted"/>
<dbReference type="HOGENOM" id="CLU_1480726_0_0_0"/>
<dbReference type="STRING" id="521674.Plim_4155"/>